<sequence length="97" mass="10664">MSSPHATPARRPPIAVGHAPVRPIWVCRRGCGTWPCPSARLTLRAAYDDDLVGLAVEMAGYLFDATGDLVRLNPDDMPGPEALFTRFVGWTRRTPFT</sequence>
<protein>
    <submittedName>
        <fullName evidence="1">Uncharacterized protein</fullName>
    </submittedName>
</protein>
<dbReference type="RefSeq" id="WP_007455639.1">
    <property type="nucleotide sequence ID" value="NZ_HF570108.1"/>
</dbReference>
<proteinExistence type="predicted"/>
<reference evidence="2" key="1">
    <citation type="journal article" date="2012" name="J. Bacteriol.">
        <title>Genome Sequence of Micromonospora lupini Lupac 08, Isolated from Root Nodules of Lupinus angustifolius.</title>
        <authorList>
            <person name="Alonso-Vega P."/>
            <person name="Normand P."/>
            <person name="Bacigalupe R."/>
            <person name="Pujic P."/>
            <person name="Lajus A."/>
            <person name="Vallenet D."/>
            <person name="Carro L."/>
            <person name="Coll P."/>
            <person name="Trujillo M.E."/>
        </authorList>
    </citation>
    <scope>NUCLEOTIDE SEQUENCE [LARGE SCALE GENOMIC DNA]</scope>
    <source>
        <strain evidence="2">Lupac 08</strain>
    </source>
</reference>
<organism evidence="1 2">
    <name type="scientific">Micromonospora lupini str. Lupac 08</name>
    <dbReference type="NCBI Taxonomy" id="1150864"/>
    <lineage>
        <taxon>Bacteria</taxon>
        <taxon>Bacillati</taxon>
        <taxon>Actinomycetota</taxon>
        <taxon>Actinomycetes</taxon>
        <taxon>Micromonosporales</taxon>
        <taxon>Micromonosporaceae</taxon>
        <taxon>Micromonospora</taxon>
    </lineage>
</organism>
<dbReference type="Proteomes" id="UP000003448">
    <property type="component" value="Unassembled WGS sequence"/>
</dbReference>
<dbReference type="OrthoDB" id="3388951at2"/>
<dbReference type="EMBL" id="CAIE01000010">
    <property type="protein sequence ID" value="CCH16048.1"/>
    <property type="molecule type" value="Genomic_DNA"/>
</dbReference>
<evidence type="ECO:0000313" key="1">
    <source>
        <dbReference type="EMBL" id="CCH16048.1"/>
    </source>
</evidence>
<comment type="caution">
    <text evidence="1">The sequence shown here is derived from an EMBL/GenBank/DDBJ whole genome shotgun (WGS) entry which is preliminary data.</text>
</comment>
<gene>
    <name evidence="1" type="ORF">MILUP08_40959</name>
</gene>
<dbReference type="STRING" id="1150864.MILUP08_40959"/>
<name>I0KWV1_9ACTN</name>
<accession>I0KWV1</accession>
<keyword evidence="2" id="KW-1185">Reference proteome</keyword>
<evidence type="ECO:0000313" key="2">
    <source>
        <dbReference type="Proteomes" id="UP000003448"/>
    </source>
</evidence>
<dbReference type="AlphaFoldDB" id="I0KWV1"/>